<dbReference type="Proteomes" id="UP000627446">
    <property type="component" value="Unassembled WGS sequence"/>
</dbReference>
<reference evidence="1" key="1">
    <citation type="submission" date="2020-08" db="EMBL/GenBank/DDBJ databases">
        <title>Novel species isolated from subtropical streams in China.</title>
        <authorList>
            <person name="Lu H."/>
        </authorList>
    </citation>
    <scope>NUCLEOTIDE SEQUENCE</scope>
    <source>
        <strain evidence="1">LX22W</strain>
    </source>
</reference>
<dbReference type="RefSeq" id="WP_186916157.1">
    <property type="nucleotide sequence ID" value="NZ_JACOFZ010000002.1"/>
</dbReference>
<comment type="caution">
    <text evidence="1">The sequence shown here is derived from an EMBL/GenBank/DDBJ whole genome shotgun (WGS) entry which is preliminary data.</text>
</comment>
<dbReference type="InterPro" id="IPR049708">
    <property type="entry name" value="PP0621-like"/>
</dbReference>
<accession>A0A923HU93</accession>
<dbReference type="NCBIfam" id="NF041023">
    <property type="entry name" value="PP0621_fam"/>
    <property type="match status" value="1"/>
</dbReference>
<protein>
    <recommendedName>
        <fullName evidence="3">Preprotein translocase subunit YajC</fullName>
    </recommendedName>
</protein>
<name>A0A923HU93_9BURK</name>
<dbReference type="AlphaFoldDB" id="A0A923HU93"/>
<evidence type="ECO:0000313" key="2">
    <source>
        <dbReference type="Proteomes" id="UP000627446"/>
    </source>
</evidence>
<proteinExistence type="predicted"/>
<gene>
    <name evidence="1" type="ORF">H8K36_08125</name>
</gene>
<sequence>MRVLVWFLLAFIVYLALRKKFISNLKSTHSNGSFASPPAASEAGEAMLACAHCQVFIPASEAVFRNEIAYCSVEHADVSR</sequence>
<evidence type="ECO:0000313" key="1">
    <source>
        <dbReference type="EMBL" id="MBC3881334.1"/>
    </source>
</evidence>
<dbReference type="EMBL" id="JACOFZ010000002">
    <property type="protein sequence ID" value="MBC3881334.1"/>
    <property type="molecule type" value="Genomic_DNA"/>
</dbReference>
<evidence type="ECO:0008006" key="3">
    <source>
        <dbReference type="Google" id="ProtNLM"/>
    </source>
</evidence>
<keyword evidence="2" id="KW-1185">Reference proteome</keyword>
<organism evidence="1 2">
    <name type="scientific">Undibacterium nitidum</name>
    <dbReference type="NCBI Taxonomy" id="2762298"/>
    <lineage>
        <taxon>Bacteria</taxon>
        <taxon>Pseudomonadati</taxon>
        <taxon>Pseudomonadota</taxon>
        <taxon>Betaproteobacteria</taxon>
        <taxon>Burkholderiales</taxon>
        <taxon>Oxalobacteraceae</taxon>
        <taxon>Undibacterium</taxon>
    </lineage>
</organism>